<proteinExistence type="inferred from homology"/>
<evidence type="ECO:0000256" key="1">
    <source>
        <dbReference type="ARBA" id="ARBA00005964"/>
    </source>
</evidence>
<dbReference type="Gene3D" id="3.40.50.1820">
    <property type="entry name" value="alpha/beta hydrolase"/>
    <property type="match status" value="2"/>
</dbReference>
<dbReference type="GO" id="GO:0006581">
    <property type="term" value="P:acetylcholine catabolic process"/>
    <property type="evidence" value="ECO:0007669"/>
    <property type="project" value="TreeGrafter"/>
</dbReference>
<keyword evidence="8" id="KW-1185">Reference proteome</keyword>
<keyword evidence="4" id="KW-0325">Glycoprotein</keyword>
<dbReference type="GO" id="GO:0019695">
    <property type="term" value="P:choline metabolic process"/>
    <property type="evidence" value="ECO:0007669"/>
    <property type="project" value="TreeGrafter"/>
</dbReference>
<dbReference type="GO" id="GO:0005615">
    <property type="term" value="C:extracellular space"/>
    <property type="evidence" value="ECO:0007669"/>
    <property type="project" value="TreeGrafter"/>
</dbReference>
<dbReference type="PANTHER" id="PTHR43918">
    <property type="entry name" value="ACETYLCHOLINESTERASE"/>
    <property type="match status" value="1"/>
</dbReference>
<dbReference type="InterPro" id="IPR019826">
    <property type="entry name" value="Carboxylesterase_B_AS"/>
</dbReference>
<gene>
    <name evidence="7" type="ORF">ONB1V03_LOCUS13402</name>
</gene>
<dbReference type="AlphaFoldDB" id="A0A7R9MAX5"/>
<evidence type="ECO:0000256" key="2">
    <source>
        <dbReference type="ARBA" id="ARBA00022487"/>
    </source>
</evidence>
<dbReference type="EMBL" id="CAJPVJ010011706">
    <property type="protein sequence ID" value="CAG2173953.1"/>
    <property type="molecule type" value="Genomic_DNA"/>
</dbReference>
<comment type="similarity">
    <text evidence="1 5">Belongs to the type-B carboxylesterase/lipase family.</text>
</comment>
<reference evidence="7" key="1">
    <citation type="submission" date="2020-11" db="EMBL/GenBank/DDBJ databases">
        <authorList>
            <person name="Tran Van P."/>
        </authorList>
    </citation>
    <scope>NUCLEOTIDE SEQUENCE</scope>
</reference>
<name>A0A7R9MAX5_9ACAR</name>
<dbReference type="InterPro" id="IPR029058">
    <property type="entry name" value="AB_hydrolase_fold"/>
</dbReference>
<evidence type="ECO:0000313" key="8">
    <source>
        <dbReference type="Proteomes" id="UP000728032"/>
    </source>
</evidence>
<dbReference type="PROSITE" id="PS00122">
    <property type="entry name" value="CARBOXYLESTERASE_B_1"/>
    <property type="match status" value="1"/>
</dbReference>
<dbReference type="SUPFAM" id="SSF53474">
    <property type="entry name" value="alpha/beta-Hydrolases"/>
    <property type="match status" value="2"/>
</dbReference>
<evidence type="ECO:0000313" key="7">
    <source>
        <dbReference type="EMBL" id="CAD7656766.1"/>
    </source>
</evidence>
<dbReference type="OrthoDB" id="408631at2759"/>
<feature type="domain" description="Carboxylesterase type B" evidence="6">
    <location>
        <begin position="15"/>
        <end position="85"/>
    </location>
</feature>
<dbReference type="InterPro" id="IPR002018">
    <property type="entry name" value="CarbesteraseB"/>
</dbReference>
<dbReference type="Proteomes" id="UP000728032">
    <property type="component" value="Unassembled WGS sequence"/>
</dbReference>
<organism evidence="7">
    <name type="scientific">Oppiella nova</name>
    <dbReference type="NCBI Taxonomy" id="334625"/>
    <lineage>
        <taxon>Eukaryota</taxon>
        <taxon>Metazoa</taxon>
        <taxon>Ecdysozoa</taxon>
        <taxon>Arthropoda</taxon>
        <taxon>Chelicerata</taxon>
        <taxon>Arachnida</taxon>
        <taxon>Acari</taxon>
        <taxon>Acariformes</taxon>
        <taxon>Sarcoptiformes</taxon>
        <taxon>Oribatida</taxon>
        <taxon>Brachypylina</taxon>
        <taxon>Oppioidea</taxon>
        <taxon>Oppiidae</taxon>
        <taxon>Oppiella</taxon>
    </lineage>
</organism>
<evidence type="ECO:0000256" key="4">
    <source>
        <dbReference type="ARBA" id="ARBA00023180"/>
    </source>
</evidence>
<dbReference type="EMBL" id="OC926531">
    <property type="protein sequence ID" value="CAD7656766.1"/>
    <property type="molecule type" value="Genomic_DNA"/>
</dbReference>
<dbReference type="GO" id="GO:0003990">
    <property type="term" value="F:acetylcholinesterase activity"/>
    <property type="evidence" value="ECO:0007669"/>
    <property type="project" value="TreeGrafter"/>
</dbReference>
<dbReference type="Pfam" id="PF00135">
    <property type="entry name" value="COesterase"/>
    <property type="match status" value="2"/>
</dbReference>
<protein>
    <recommendedName>
        <fullName evidence="5">Carboxylic ester hydrolase</fullName>
        <ecNumber evidence="5">3.1.1.-</ecNumber>
    </recommendedName>
</protein>
<dbReference type="PANTHER" id="PTHR43918:SF4">
    <property type="entry name" value="CARBOXYLIC ESTER HYDROLASE"/>
    <property type="match status" value="1"/>
</dbReference>
<evidence type="ECO:0000256" key="5">
    <source>
        <dbReference type="RuleBase" id="RU361235"/>
    </source>
</evidence>
<accession>A0A7R9MAX5</accession>
<keyword evidence="3 5" id="KW-0378">Hydrolase</keyword>
<dbReference type="GO" id="GO:0005886">
    <property type="term" value="C:plasma membrane"/>
    <property type="evidence" value="ECO:0007669"/>
    <property type="project" value="TreeGrafter"/>
</dbReference>
<sequence>MSKTFAKATHCDMPGMGICHCAEGDFVFGEPFINTADYSELDQKFSLVLMKMWTNFAKYGQPDIEWPHLFSNNTIEVKNLNPNPKPNVFVNPYASTCDGIPYAEPPIGKLRFAKPEPIKTPIKDIISATKPKDSCIQPLSPFANLTYSENCLFVNIWTQNVETNGPSKLKPVMFYIHGGGLSVGSVFTGSGSVLATNDVVIASTSYRLGQLGFLYGDREDAPGNVGFYDQLLALKWVRDNIHAFGGDRDQITIFGQSAGSWSVSAHILSPLSKGLFKRAIMESGSHLYNKDRDVISKSESIQLGKQMAKDFNCSESEDWLQCLRSIDAKEFNKYTKTITYPVLGTDFLPISGQKAFQEMKFNSDVDIIAGVATNEGSMFGAIFGLQPTGNTTLDDIKKAIKAADDVYHNLDIHKLEEYYLKNVDKTSPLALREAFSDLLGDLILKCPTYHFAKQFATSVQNKHQVYFYQPTGHRVATFVQQ</sequence>
<keyword evidence="2" id="KW-0719">Serine esterase</keyword>
<feature type="domain" description="Carboxylesterase type B" evidence="6">
    <location>
        <begin position="99"/>
        <end position="469"/>
    </location>
</feature>
<evidence type="ECO:0000256" key="3">
    <source>
        <dbReference type="ARBA" id="ARBA00022801"/>
    </source>
</evidence>
<dbReference type="InterPro" id="IPR050654">
    <property type="entry name" value="AChE-related_enzymes"/>
</dbReference>
<dbReference type="EC" id="3.1.1.-" evidence="5"/>
<evidence type="ECO:0000259" key="6">
    <source>
        <dbReference type="Pfam" id="PF00135"/>
    </source>
</evidence>